<gene>
    <name evidence="2" type="ORF">NW768_010935</name>
</gene>
<dbReference type="EMBL" id="JAOQBH010000024">
    <property type="protein sequence ID" value="KAJ4117570.1"/>
    <property type="molecule type" value="Genomic_DNA"/>
</dbReference>
<feature type="region of interest" description="Disordered" evidence="1">
    <location>
        <begin position="53"/>
        <end position="73"/>
    </location>
</feature>
<evidence type="ECO:0000256" key="1">
    <source>
        <dbReference type="SAM" id="MobiDB-lite"/>
    </source>
</evidence>
<accession>A0ABQ8QZ84</accession>
<comment type="caution">
    <text evidence="2">The sequence shown here is derived from an EMBL/GenBank/DDBJ whole genome shotgun (WGS) entry which is preliminary data.</text>
</comment>
<reference evidence="2" key="1">
    <citation type="submission" date="2022-09" db="EMBL/GenBank/DDBJ databases">
        <title>Fusarium specimens isolated from Avocado Roots.</title>
        <authorList>
            <person name="Stajich J."/>
            <person name="Roper C."/>
            <person name="Heimlech-Rivalta G."/>
        </authorList>
    </citation>
    <scope>NUCLEOTIDE SEQUENCE</scope>
    <source>
        <strain evidence="2">CF00095</strain>
    </source>
</reference>
<feature type="compositionally biased region" description="Basic and acidic residues" evidence="1">
    <location>
        <begin position="61"/>
        <end position="73"/>
    </location>
</feature>
<keyword evidence="3" id="KW-1185">Reference proteome</keyword>
<sequence>MSNNSAAGAETDSNKRPSGRESRPQLVGPKLSEYPDPQDYAIGERNTEIDCMQQGMGPSMEDWKPRIETVRTK</sequence>
<name>A0ABQ8QZ84_FUSEQ</name>
<evidence type="ECO:0000313" key="3">
    <source>
        <dbReference type="Proteomes" id="UP001152024"/>
    </source>
</evidence>
<proteinExistence type="predicted"/>
<dbReference type="Proteomes" id="UP001152024">
    <property type="component" value="Unassembled WGS sequence"/>
</dbReference>
<feature type="compositionally biased region" description="Basic and acidic residues" evidence="1">
    <location>
        <begin position="12"/>
        <end position="23"/>
    </location>
</feature>
<evidence type="ECO:0000313" key="2">
    <source>
        <dbReference type="EMBL" id="KAJ4117570.1"/>
    </source>
</evidence>
<feature type="region of interest" description="Disordered" evidence="1">
    <location>
        <begin position="1"/>
        <end position="40"/>
    </location>
</feature>
<organism evidence="2 3">
    <name type="scientific">Fusarium equiseti</name>
    <name type="common">Fusarium scirpi</name>
    <dbReference type="NCBI Taxonomy" id="61235"/>
    <lineage>
        <taxon>Eukaryota</taxon>
        <taxon>Fungi</taxon>
        <taxon>Dikarya</taxon>
        <taxon>Ascomycota</taxon>
        <taxon>Pezizomycotina</taxon>
        <taxon>Sordariomycetes</taxon>
        <taxon>Hypocreomycetidae</taxon>
        <taxon>Hypocreales</taxon>
        <taxon>Nectriaceae</taxon>
        <taxon>Fusarium</taxon>
        <taxon>Fusarium incarnatum-equiseti species complex</taxon>
    </lineage>
</organism>
<protein>
    <submittedName>
        <fullName evidence="2">Uncharacterized protein</fullName>
    </submittedName>
</protein>